<accession>A0AA38VGZ1</accession>
<evidence type="ECO:0000313" key="2">
    <source>
        <dbReference type="EMBL" id="KAJ9131357.1"/>
    </source>
</evidence>
<dbReference type="AlphaFoldDB" id="A0AA38VGZ1"/>
<protein>
    <submittedName>
        <fullName evidence="2">Uncharacterized protein</fullName>
    </submittedName>
</protein>
<reference evidence="2" key="1">
    <citation type="submission" date="2022-07" db="EMBL/GenBank/DDBJ databases">
        <title>Fungi with potential for degradation of polypropylene.</title>
        <authorList>
            <person name="Gostincar C."/>
        </authorList>
    </citation>
    <scope>NUCLEOTIDE SEQUENCE</scope>
    <source>
        <strain evidence="2">EXF-13308</strain>
    </source>
</reference>
<feature type="region of interest" description="Disordered" evidence="1">
    <location>
        <begin position="215"/>
        <end position="352"/>
    </location>
</feature>
<dbReference type="Proteomes" id="UP001174694">
    <property type="component" value="Unassembled WGS sequence"/>
</dbReference>
<evidence type="ECO:0000313" key="3">
    <source>
        <dbReference type="Proteomes" id="UP001174694"/>
    </source>
</evidence>
<dbReference type="EMBL" id="JANBVO010000068">
    <property type="protein sequence ID" value="KAJ9131357.1"/>
    <property type="molecule type" value="Genomic_DNA"/>
</dbReference>
<keyword evidence="3" id="KW-1185">Reference proteome</keyword>
<feature type="compositionally biased region" description="Acidic residues" evidence="1">
    <location>
        <begin position="217"/>
        <end position="229"/>
    </location>
</feature>
<feature type="compositionally biased region" description="Low complexity" evidence="1">
    <location>
        <begin position="30"/>
        <end position="45"/>
    </location>
</feature>
<evidence type="ECO:0000256" key="1">
    <source>
        <dbReference type="SAM" id="MobiDB-lite"/>
    </source>
</evidence>
<proteinExistence type="predicted"/>
<name>A0AA38VGZ1_9PEZI</name>
<feature type="region of interest" description="Disordered" evidence="1">
    <location>
        <begin position="1"/>
        <end position="72"/>
    </location>
</feature>
<comment type="caution">
    <text evidence="2">The sequence shown here is derived from an EMBL/GenBank/DDBJ whole genome shotgun (WGS) entry which is preliminary data.</text>
</comment>
<sequence length="352" mass="39330">MELEHTSTPPTRLQASSPPSLAVTIPGLGTTAATTTTTTNTNTAADRATSSPLLPSLPTDDFGLPPPPPTPSPTAWECRACGRTWTVTASRCLYCGHRFCTQDRSAPRSDGLSRLLPPRAVDHITNIRRYHGGRRRRRGCRVEIDRDGLESWGRWRRHRARLLQGTAQASADVDMEEDGDERVVLMGEERQDCSLHCDWPSQCRDVRRMLARVGDGNENEDVDEDEDDGIITGGSSWGLEDDAPTEFGGDDELDQEVEMTDAELEEDFFLLRDPWDPASPRLDPAVRHHDEGGEERDDADEELPGEKGGEDEEQEGEESRPRRRGVGRAERWIMETATPPLPWLRSGRERRG</sequence>
<organism evidence="2 3">
    <name type="scientific">Pleurostoma richardsiae</name>
    <dbReference type="NCBI Taxonomy" id="41990"/>
    <lineage>
        <taxon>Eukaryota</taxon>
        <taxon>Fungi</taxon>
        <taxon>Dikarya</taxon>
        <taxon>Ascomycota</taxon>
        <taxon>Pezizomycotina</taxon>
        <taxon>Sordariomycetes</taxon>
        <taxon>Sordariomycetidae</taxon>
        <taxon>Calosphaeriales</taxon>
        <taxon>Pleurostomataceae</taxon>
        <taxon>Pleurostoma</taxon>
    </lineage>
</organism>
<feature type="compositionally biased region" description="Acidic residues" evidence="1">
    <location>
        <begin position="239"/>
        <end position="268"/>
    </location>
</feature>
<gene>
    <name evidence="2" type="ORF">NKR23_g11730</name>
</gene>
<feature type="compositionally biased region" description="Acidic residues" evidence="1">
    <location>
        <begin position="292"/>
        <end position="316"/>
    </location>
</feature>
<feature type="compositionally biased region" description="Polar residues" evidence="1">
    <location>
        <begin position="1"/>
        <end position="19"/>
    </location>
</feature>